<dbReference type="Gene3D" id="3.50.50.60">
    <property type="entry name" value="FAD/NAD(P)-binding domain"/>
    <property type="match status" value="2"/>
</dbReference>
<accession>A0A0D2IJ72</accession>
<name>A0A0D2IJ72_9EURO</name>
<dbReference type="PANTHER" id="PTHR42877">
    <property type="entry name" value="L-ORNITHINE N(5)-MONOOXYGENASE-RELATED"/>
    <property type="match status" value="1"/>
</dbReference>
<dbReference type="OrthoDB" id="74360at2759"/>
<keyword evidence="7" id="KW-1185">Reference proteome</keyword>
<dbReference type="Proteomes" id="UP000053411">
    <property type="component" value="Unassembled WGS sequence"/>
</dbReference>
<dbReference type="SUPFAM" id="SSF51905">
    <property type="entry name" value="FAD/NAD(P)-binding domain"/>
    <property type="match status" value="2"/>
</dbReference>
<evidence type="ECO:0000256" key="4">
    <source>
        <dbReference type="ARBA" id="ARBA00022827"/>
    </source>
</evidence>
<dbReference type="Pfam" id="PF00743">
    <property type="entry name" value="FMO-like"/>
    <property type="match status" value="1"/>
</dbReference>
<dbReference type="EMBL" id="KN848075">
    <property type="protein sequence ID" value="KIX97106.1"/>
    <property type="molecule type" value="Genomic_DNA"/>
</dbReference>
<evidence type="ECO:0000256" key="1">
    <source>
        <dbReference type="ARBA" id="ARBA00001974"/>
    </source>
</evidence>
<organism evidence="6 7">
    <name type="scientific">Fonsecaea multimorphosa CBS 102226</name>
    <dbReference type="NCBI Taxonomy" id="1442371"/>
    <lineage>
        <taxon>Eukaryota</taxon>
        <taxon>Fungi</taxon>
        <taxon>Dikarya</taxon>
        <taxon>Ascomycota</taxon>
        <taxon>Pezizomycotina</taxon>
        <taxon>Eurotiomycetes</taxon>
        <taxon>Chaetothyriomycetidae</taxon>
        <taxon>Chaetothyriales</taxon>
        <taxon>Herpotrichiellaceae</taxon>
        <taxon>Fonsecaea</taxon>
    </lineage>
</organism>
<proteinExistence type="inferred from homology"/>
<dbReference type="GeneID" id="27712966"/>
<reference evidence="6 7" key="1">
    <citation type="submission" date="2015-01" db="EMBL/GenBank/DDBJ databases">
        <title>The Genome Sequence of Fonsecaea multimorphosa CBS 102226.</title>
        <authorList>
            <consortium name="The Broad Institute Genomics Platform"/>
            <person name="Cuomo C."/>
            <person name="de Hoog S."/>
            <person name="Gorbushina A."/>
            <person name="Stielow B."/>
            <person name="Teixiera M."/>
            <person name="Abouelleil A."/>
            <person name="Chapman S.B."/>
            <person name="Priest M."/>
            <person name="Young S.K."/>
            <person name="Wortman J."/>
            <person name="Nusbaum C."/>
            <person name="Birren B."/>
        </authorList>
    </citation>
    <scope>NUCLEOTIDE SEQUENCE [LARGE SCALE GENOMIC DNA]</scope>
    <source>
        <strain evidence="6 7">CBS 102226</strain>
    </source>
</reference>
<evidence type="ECO:0000256" key="3">
    <source>
        <dbReference type="ARBA" id="ARBA00022630"/>
    </source>
</evidence>
<protein>
    <recommendedName>
        <fullName evidence="8">FAD/NAD(P)-binding domain-containing protein</fullName>
    </recommendedName>
</protein>
<keyword evidence="5" id="KW-0560">Oxidoreductase</keyword>
<evidence type="ECO:0000256" key="5">
    <source>
        <dbReference type="ARBA" id="ARBA00023002"/>
    </source>
</evidence>
<dbReference type="RefSeq" id="XP_016631229.1">
    <property type="nucleotide sequence ID" value="XM_016777719.1"/>
</dbReference>
<dbReference type="PANTHER" id="PTHR42877:SF11">
    <property type="entry name" value="MONOOXYGENASE, PUTATIVE (AFU_ORTHOLOGUE AFUA_6G13790)-RELATED"/>
    <property type="match status" value="1"/>
</dbReference>
<dbReference type="AlphaFoldDB" id="A0A0D2IJ72"/>
<dbReference type="GO" id="GO:0050661">
    <property type="term" value="F:NADP binding"/>
    <property type="evidence" value="ECO:0007669"/>
    <property type="project" value="InterPro"/>
</dbReference>
<dbReference type="GO" id="GO:0050660">
    <property type="term" value="F:flavin adenine dinucleotide binding"/>
    <property type="evidence" value="ECO:0007669"/>
    <property type="project" value="InterPro"/>
</dbReference>
<dbReference type="InterPro" id="IPR051209">
    <property type="entry name" value="FAD-bind_Monooxygenase_sf"/>
</dbReference>
<dbReference type="InterPro" id="IPR036188">
    <property type="entry name" value="FAD/NAD-bd_sf"/>
</dbReference>
<evidence type="ECO:0000313" key="6">
    <source>
        <dbReference type="EMBL" id="KIX97106.1"/>
    </source>
</evidence>
<keyword evidence="4" id="KW-0274">FAD</keyword>
<dbReference type="InterPro" id="IPR020946">
    <property type="entry name" value="Flavin_mOase-like"/>
</dbReference>
<gene>
    <name evidence="6" type="ORF">Z520_07220</name>
</gene>
<evidence type="ECO:0000256" key="2">
    <source>
        <dbReference type="ARBA" id="ARBA00010139"/>
    </source>
</evidence>
<sequence length="568" mass="65071">MTLPMPNTNGTASKHSACEETIEKRPPYWIPIYEEVAWTPTQRLRVISIGAGFSGLTMANKIQNKYKLDSIIEHVIYEKNCDIGGTWLENRYPGVMCDVPAHMYTLLDLPNPEWPSFYATGAEIQAYLHRITRVHSLDRDIRLNSRVTEAIWEERSGTWKVQVQQGEKVLEDWCHVLLNGSGVLNGWSWPKIQGLDQFQGHLCHSADWKNDYDFSGKRVAVIGNGSSGIQIVPQLQKTAAKVLNYARSPTWISAPYLEDLKGPEPNPKYSEEQKNFYRENPGGLREYRKKMTHEFNKFYEALIEGSIPNQKARERAHTSMIEALQNSPDLIDKLVPTWSLGCRRITPGNGYLAALSEKNVELMTTPIEKITATGIVTSDGRFEQLDAIVCATGFDVSFRPRWRQLGRDGRDLAREWDEHATSYFSLCVSGQPNYFMYNGPASPVAHGSLPSAIDWEAEYMIKWITKMAREDIKSFEPRAEVQEAWNTWGDELLKRTVWNSGCSSWYKRSGRISALYPGSILHFKDCIENIRGEDFDVRYRSRNRWRFLGNGFTELERQGGDLAYYLEH</sequence>
<keyword evidence="3" id="KW-0285">Flavoprotein</keyword>
<dbReference type="GO" id="GO:0004499">
    <property type="term" value="F:N,N-dimethylaniline monooxygenase activity"/>
    <property type="evidence" value="ECO:0007669"/>
    <property type="project" value="InterPro"/>
</dbReference>
<comment type="cofactor">
    <cofactor evidence="1">
        <name>FAD</name>
        <dbReference type="ChEBI" id="CHEBI:57692"/>
    </cofactor>
</comment>
<evidence type="ECO:0000313" key="7">
    <source>
        <dbReference type="Proteomes" id="UP000053411"/>
    </source>
</evidence>
<dbReference type="PRINTS" id="PR00370">
    <property type="entry name" value="FMOXYGENASE"/>
</dbReference>
<dbReference type="InterPro" id="IPR000960">
    <property type="entry name" value="Flavin_mOase"/>
</dbReference>
<evidence type="ECO:0008006" key="8">
    <source>
        <dbReference type="Google" id="ProtNLM"/>
    </source>
</evidence>
<dbReference type="VEuPathDB" id="FungiDB:Z520_07220"/>
<comment type="similarity">
    <text evidence="2">Belongs to the FAD-binding monooxygenase family.</text>
</comment>